<evidence type="ECO:0000256" key="4">
    <source>
        <dbReference type="ARBA" id="ARBA00022692"/>
    </source>
</evidence>
<keyword evidence="3" id="KW-0813">Transport</keyword>
<dbReference type="GO" id="GO:0033179">
    <property type="term" value="C:proton-transporting V-type ATPase, V0 domain"/>
    <property type="evidence" value="ECO:0007669"/>
    <property type="project" value="InterPro"/>
</dbReference>
<evidence type="ECO:0000256" key="6">
    <source>
        <dbReference type="ARBA" id="ARBA00023065"/>
    </source>
</evidence>
<evidence type="ECO:0000256" key="3">
    <source>
        <dbReference type="ARBA" id="ARBA00022448"/>
    </source>
</evidence>
<keyword evidence="4 8" id="KW-0812">Transmembrane</keyword>
<dbReference type="GO" id="GO:0016471">
    <property type="term" value="C:vacuolar proton-transporting V-type ATPase complex"/>
    <property type="evidence" value="ECO:0007669"/>
    <property type="project" value="TreeGrafter"/>
</dbReference>
<accession>A0A4R8M9L0</accession>
<name>A0A4R8M9L0_9BACT</name>
<keyword evidence="6" id="KW-0406">Ion transport</keyword>
<comment type="caution">
    <text evidence="9">The sequence shown here is derived from an EMBL/GenBank/DDBJ whole genome shotgun (WGS) entry which is preliminary data.</text>
</comment>
<evidence type="ECO:0000256" key="7">
    <source>
        <dbReference type="ARBA" id="ARBA00023136"/>
    </source>
</evidence>
<feature type="transmembrane region" description="Helical" evidence="8">
    <location>
        <begin position="447"/>
        <end position="474"/>
    </location>
</feature>
<evidence type="ECO:0000256" key="2">
    <source>
        <dbReference type="ARBA" id="ARBA00009904"/>
    </source>
</evidence>
<dbReference type="InterPro" id="IPR002490">
    <property type="entry name" value="V-ATPase_116kDa_su"/>
</dbReference>
<feature type="transmembrane region" description="Helical" evidence="8">
    <location>
        <begin position="364"/>
        <end position="388"/>
    </location>
</feature>
<comment type="similarity">
    <text evidence="2">Belongs to the V-ATPase 116 kDa subunit family.</text>
</comment>
<dbReference type="GO" id="GO:0046961">
    <property type="term" value="F:proton-transporting ATPase activity, rotational mechanism"/>
    <property type="evidence" value="ECO:0007669"/>
    <property type="project" value="InterPro"/>
</dbReference>
<feature type="transmembrane region" description="Helical" evidence="8">
    <location>
        <begin position="570"/>
        <end position="593"/>
    </location>
</feature>
<dbReference type="Pfam" id="PF01496">
    <property type="entry name" value="V_ATPase_I"/>
    <property type="match status" value="1"/>
</dbReference>
<dbReference type="Gene3D" id="3.30.70.2750">
    <property type="match status" value="1"/>
</dbReference>
<evidence type="ECO:0000256" key="5">
    <source>
        <dbReference type="ARBA" id="ARBA00022989"/>
    </source>
</evidence>
<dbReference type="GO" id="GO:0007035">
    <property type="term" value="P:vacuolar acidification"/>
    <property type="evidence" value="ECO:0007669"/>
    <property type="project" value="TreeGrafter"/>
</dbReference>
<feature type="transmembrane region" description="Helical" evidence="8">
    <location>
        <begin position="508"/>
        <end position="526"/>
    </location>
</feature>
<feature type="transmembrane region" description="Helical" evidence="8">
    <location>
        <begin position="486"/>
        <end position="502"/>
    </location>
</feature>
<sequence>MIRKMIRLALWGVAGRRREIIEELHRLGVLHLEQAGRRSGTESARLNMLRLLRGKVLGLIESLGWDGWTSLSEGSIDDAEKLLSALPPEELAPEIERSLEEFGKRLSGLLDERTAAEDLLLRAKKARDILDRFSAFFRRDDAGSPGTTTLWLIPQNTVQQALGALHGAFSAGGEAWEGRHHFVPGNDALGVLALRVSPELEEEASAILSRWKALPWHLPPFCSGVSVEHSLPVIGKKMEELSGRIETLSGDLRRTSGEWGPRLAALFLFIDGRTEQAAVEAGLGSSEDTFPLHGWLPEDALDSTVSAMKGRFGDDVLLQWRHPGEKDWSSVPTSLKNSPLCAPFELFLKLLRPPSYSGVDPTTAVAIFFPFFSGCMIGDMGYGVLILLLSLKLKKAVRPLLRDIGSILLSVSLWSIVWGAAWGESFGDAGHRLFHLEPLWLERSVSVLPVVVFTIALGAAHVFFGLLLGIYQGIRNRHRHLWMEKAGNLAVLLALVAGLTALRGKLPGGIFTVPLSLLVIGLALLIRGGGIGGIIETLGSIGNIISYVRIAAIGLSSAILALVASKFLDVFGLSVFGIFLALMIHLLNFVLAIGGSGLHSARLHYVEFFGKFYSGNGKEYTPFQRRSGSSWKKHS</sequence>
<dbReference type="Gene3D" id="3.30.70.2170">
    <property type="match status" value="1"/>
</dbReference>
<evidence type="ECO:0000256" key="8">
    <source>
        <dbReference type="SAM" id="Phobius"/>
    </source>
</evidence>
<evidence type="ECO:0000313" key="10">
    <source>
        <dbReference type="Proteomes" id="UP000295066"/>
    </source>
</evidence>
<feature type="transmembrane region" description="Helical" evidence="8">
    <location>
        <begin position="547"/>
        <end position="564"/>
    </location>
</feature>
<keyword evidence="10" id="KW-1185">Reference proteome</keyword>
<dbReference type="AlphaFoldDB" id="A0A4R8M9L0"/>
<organism evidence="9 10">
    <name type="scientific">Aminivibrio pyruvatiphilus</name>
    <dbReference type="NCBI Taxonomy" id="1005740"/>
    <lineage>
        <taxon>Bacteria</taxon>
        <taxon>Thermotogati</taxon>
        <taxon>Synergistota</taxon>
        <taxon>Synergistia</taxon>
        <taxon>Synergistales</taxon>
        <taxon>Aminobacteriaceae</taxon>
        <taxon>Aminivibrio</taxon>
    </lineage>
</organism>
<evidence type="ECO:0000256" key="1">
    <source>
        <dbReference type="ARBA" id="ARBA00004141"/>
    </source>
</evidence>
<protein>
    <submittedName>
        <fullName evidence="9">V/A-type H+-transporting ATPase subunit I</fullName>
    </submittedName>
</protein>
<evidence type="ECO:0000313" key="9">
    <source>
        <dbReference type="EMBL" id="TDY60515.1"/>
    </source>
</evidence>
<dbReference type="Proteomes" id="UP000295066">
    <property type="component" value="Unassembled WGS sequence"/>
</dbReference>
<feature type="transmembrane region" description="Helical" evidence="8">
    <location>
        <begin position="400"/>
        <end position="421"/>
    </location>
</feature>
<dbReference type="EMBL" id="SORI01000008">
    <property type="protein sequence ID" value="TDY60515.1"/>
    <property type="molecule type" value="Genomic_DNA"/>
</dbReference>
<comment type="subcellular location">
    <subcellularLocation>
        <location evidence="1">Membrane</location>
        <topology evidence="1">Multi-pass membrane protein</topology>
    </subcellularLocation>
</comment>
<dbReference type="Gene3D" id="1.20.1460.20">
    <property type="match status" value="1"/>
</dbReference>
<dbReference type="PANTHER" id="PTHR11629:SF63">
    <property type="entry name" value="V-TYPE PROTON ATPASE SUBUNIT A"/>
    <property type="match status" value="1"/>
</dbReference>
<reference evidence="9 10" key="1">
    <citation type="submission" date="2019-03" db="EMBL/GenBank/DDBJ databases">
        <title>Genomic Encyclopedia of Type Strains, Phase IV (KMG-IV): sequencing the most valuable type-strain genomes for metagenomic binning, comparative biology and taxonomic classification.</title>
        <authorList>
            <person name="Goeker M."/>
        </authorList>
    </citation>
    <scope>NUCLEOTIDE SEQUENCE [LARGE SCALE GENOMIC DNA]</scope>
    <source>
        <strain evidence="9 10">DSM 25964</strain>
    </source>
</reference>
<keyword evidence="7 8" id="KW-0472">Membrane</keyword>
<dbReference type="RefSeq" id="WP_133957542.1">
    <property type="nucleotide sequence ID" value="NZ_SORI01000008.1"/>
</dbReference>
<dbReference type="GO" id="GO:0051117">
    <property type="term" value="F:ATPase binding"/>
    <property type="evidence" value="ECO:0007669"/>
    <property type="project" value="TreeGrafter"/>
</dbReference>
<dbReference type="PANTHER" id="PTHR11629">
    <property type="entry name" value="VACUOLAR PROTON ATPASES"/>
    <property type="match status" value="1"/>
</dbReference>
<keyword evidence="5 8" id="KW-1133">Transmembrane helix</keyword>
<gene>
    <name evidence="9" type="ORF">C8D99_10864</name>
</gene>
<dbReference type="OrthoDB" id="9803814at2"/>
<proteinExistence type="inferred from homology"/>